<name>A0ABU7SAB1_9ACTN</name>
<protein>
    <recommendedName>
        <fullName evidence="6">DUF4352 domain-containing protein</fullName>
    </recommendedName>
</protein>
<evidence type="ECO:0000256" key="3">
    <source>
        <dbReference type="SAM" id="SignalP"/>
    </source>
</evidence>
<dbReference type="RefSeq" id="WP_331207178.1">
    <property type="nucleotide sequence ID" value="NZ_JAZGQL010000005.1"/>
</dbReference>
<evidence type="ECO:0000256" key="2">
    <source>
        <dbReference type="SAM" id="Phobius"/>
    </source>
</evidence>
<proteinExistence type="predicted"/>
<evidence type="ECO:0000313" key="4">
    <source>
        <dbReference type="EMBL" id="MEE6306853.1"/>
    </source>
</evidence>
<feature type="region of interest" description="Disordered" evidence="1">
    <location>
        <begin position="396"/>
        <end position="454"/>
    </location>
</feature>
<organism evidence="4 5">
    <name type="scientific">Plantactinospora veratri</name>
    <dbReference type="NCBI Taxonomy" id="1436122"/>
    <lineage>
        <taxon>Bacteria</taxon>
        <taxon>Bacillati</taxon>
        <taxon>Actinomycetota</taxon>
        <taxon>Actinomycetes</taxon>
        <taxon>Micromonosporales</taxon>
        <taxon>Micromonosporaceae</taxon>
        <taxon>Plantactinospora</taxon>
    </lineage>
</organism>
<feature type="transmembrane region" description="Helical" evidence="2">
    <location>
        <begin position="193"/>
        <end position="213"/>
    </location>
</feature>
<feature type="region of interest" description="Disordered" evidence="1">
    <location>
        <begin position="222"/>
        <end position="264"/>
    </location>
</feature>
<feature type="chain" id="PRO_5045805626" description="DUF4352 domain-containing protein" evidence="3">
    <location>
        <begin position="31"/>
        <end position="622"/>
    </location>
</feature>
<evidence type="ECO:0000256" key="1">
    <source>
        <dbReference type="SAM" id="MobiDB-lite"/>
    </source>
</evidence>
<accession>A0ABU7SAB1</accession>
<keyword evidence="2" id="KW-0812">Transmembrane</keyword>
<dbReference type="EMBL" id="JAZGQL010000005">
    <property type="protein sequence ID" value="MEE6306853.1"/>
    <property type="molecule type" value="Genomic_DNA"/>
</dbReference>
<reference evidence="4 5" key="1">
    <citation type="submission" date="2024-01" db="EMBL/GenBank/DDBJ databases">
        <title>Genome insights into Plantactinospora veratri sp. nov.</title>
        <authorList>
            <person name="Wang L."/>
        </authorList>
    </citation>
    <scope>NUCLEOTIDE SEQUENCE [LARGE SCALE GENOMIC DNA]</scope>
    <source>
        <strain evidence="4 5">NEAU-FHS4</strain>
    </source>
</reference>
<feature type="signal peptide" evidence="3">
    <location>
        <begin position="1"/>
        <end position="30"/>
    </location>
</feature>
<keyword evidence="2" id="KW-0472">Membrane</keyword>
<keyword evidence="5" id="KW-1185">Reference proteome</keyword>
<gene>
    <name evidence="4" type="ORF">V1634_08460</name>
</gene>
<feature type="region of interest" description="Disordered" evidence="1">
    <location>
        <begin position="312"/>
        <end position="383"/>
    </location>
</feature>
<keyword evidence="3" id="KW-0732">Signal</keyword>
<evidence type="ECO:0000313" key="5">
    <source>
        <dbReference type="Proteomes" id="UP001339911"/>
    </source>
</evidence>
<sequence length="622" mass="63321">MPASIRLRAVGAVIAGCLLFATAPGAPAQAAGAPAQAAGAPAPTSPLITVAMATSGDPAPRYEIRVRNGTDGMVKTTVRQELPPGATPSMISQGGTASAPGTMPGQLGTEVVWQVQLGGRSTALLSTTLVPPARGADVTAPACAFVAGGNMPYDCATATWNRARAAAAGPGPDDAAQAQGAAAAPPWWRRGTLLGTALAVLALLAAAGGALWWRRLRRRRAAGQVNKAPVTGADRRAANRAAKREAAERRAAERQAAAAERRIRRSGNPIARARARVRGDHKIPVPESVRRATGHPRIGGAAERAAAGDLGATAHRTGDETVGATTGGVPLEQRRPADDAMTGNPLDGAGLADSVADGGGLLRDGGLARAEGPVEPGADEPGGLVGIAGGARYVGRAPVPPRTPAPIDVGEPAEDPVPEPPEPTAEDLAPVVGRARPAPHPATTYRPPRRRPRPPAWAAVGSAALLAVALAALTAWTGSSQVSAINANRQPSSGAWVGRTVAGPVGTSLRESAFEFTVYRLVCPPAPGGCQAILGVRNLTDKSQQWHGTLQRAYLPSGDWVGADVPATQIANAGKDPFAEPVPAGRRMIMPLVFASTGAVEPTRIELRSAVFSAGVSIDVPH</sequence>
<feature type="compositionally biased region" description="Basic and acidic residues" evidence="1">
    <location>
        <begin position="233"/>
        <end position="253"/>
    </location>
</feature>
<evidence type="ECO:0008006" key="6">
    <source>
        <dbReference type="Google" id="ProtNLM"/>
    </source>
</evidence>
<dbReference type="Proteomes" id="UP001339911">
    <property type="component" value="Unassembled WGS sequence"/>
</dbReference>
<feature type="transmembrane region" description="Helical" evidence="2">
    <location>
        <begin position="456"/>
        <end position="476"/>
    </location>
</feature>
<keyword evidence="2" id="KW-1133">Transmembrane helix</keyword>
<comment type="caution">
    <text evidence="4">The sequence shown here is derived from an EMBL/GenBank/DDBJ whole genome shotgun (WGS) entry which is preliminary data.</text>
</comment>